<dbReference type="OrthoDB" id="5432081at2"/>
<keyword evidence="2" id="KW-0238">DNA-binding</keyword>
<dbReference type="InterPro" id="IPR036390">
    <property type="entry name" value="WH_DNA-bd_sf"/>
</dbReference>
<evidence type="ECO:0000313" key="3">
    <source>
        <dbReference type="Proteomes" id="UP000198707"/>
    </source>
</evidence>
<dbReference type="Proteomes" id="UP000198707">
    <property type="component" value="Unassembled WGS sequence"/>
</dbReference>
<accession>A0A1H6YIH6</accession>
<name>A0A1H6YIH6_9ACTN</name>
<dbReference type="InterPro" id="IPR000835">
    <property type="entry name" value="HTH_MarR-typ"/>
</dbReference>
<sequence length="162" mass="18081">MTMDTPVPQRRGRRLPTTEELRVWRDYIETAETLRQQLAAQLQRDCSLSPADYVVLLALSEAPEQRMRSSQLADAAGWTRSRLSHHLARMQRRTLIHREEPADDSRGADVVLTPTGAQAFHGATVPHLRAVREIFVDALTPEQLAAAGDIAATLRAHLGTTR</sequence>
<feature type="domain" description="HTH marR-type" evidence="1">
    <location>
        <begin position="20"/>
        <end position="156"/>
    </location>
</feature>
<gene>
    <name evidence="2" type="ORF">SAMN05443287_104249</name>
</gene>
<dbReference type="EMBL" id="FNYV01000004">
    <property type="protein sequence ID" value="SEJ41089.1"/>
    <property type="molecule type" value="Genomic_DNA"/>
</dbReference>
<dbReference type="InterPro" id="IPR039422">
    <property type="entry name" value="MarR/SlyA-like"/>
</dbReference>
<evidence type="ECO:0000259" key="1">
    <source>
        <dbReference type="PROSITE" id="PS50995"/>
    </source>
</evidence>
<organism evidence="2 3">
    <name type="scientific">Micromonospora phaseoli</name>
    <dbReference type="NCBI Taxonomy" id="1144548"/>
    <lineage>
        <taxon>Bacteria</taxon>
        <taxon>Bacillati</taxon>
        <taxon>Actinomycetota</taxon>
        <taxon>Actinomycetes</taxon>
        <taxon>Micromonosporales</taxon>
        <taxon>Micromonosporaceae</taxon>
        <taxon>Micromonospora</taxon>
    </lineage>
</organism>
<dbReference type="GO" id="GO:0003677">
    <property type="term" value="F:DNA binding"/>
    <property type="evidence" value="ECO:0007669"/>
    <property type="project" value="UniProtKB-KW"/>
</dbReference>
<dbReference type="InterPro" id="IPR036388">
    <property type="entry name" value="WH-like_DNA-bd_sf"/>
</dbReference>
<keyword evidence="3" id="KW-1185">Reference proteome</keyword>
<dbReference type="GO" id="GO:0006950">
    <property type="term" value="P:response to stress"/>
    <property type="evidence" value="ECO:0007669"/>
    <property type="project" value="TreeGrafter"/>
</dbReference>
<reference evidence="3" key="1">
    <citation type="submission" date="2016-10" db="EMBL/GenBank/DDBJ databases">
        <authorList>
            <person name="Varghese N."/>
            <person name="Submissions S."/>
        </authorList>
    </citation>
    <scope>NUCLEOTIDE SEQUENCE [LARGE SCALE GENOMIC DNA]</scope>
    <source>
        <strain evidence="3">CGMCC 4.7038</strain>
    </source>
</reference>
<dbReference type="PANTHER" id="PTHR33164">
    <property type="entry name" value="TRANSCRIPTIONAL REGULATOR, MARR FAMILY"/>
    <property type="match status" value="1"/>
</dbReference>
<dbReference type="PROSITE" id="PS50995">
    <property type="entry name" value="HTH_MARR_2"/>
    <property type="match status" value="1"/>
</dbReference>
<dbReference type="SUPFAM" id="SSF46785">
    <property type="entry name" value="Winged helix' DNA-binding domain"/>
    <property type="match status" value="1"/>
</dbReference>
<dbReference type="Gene3D" id="1.10.10.10">
    <property type="entry name" value="Winged helix-like DNA-binding domain superfamily/Winged helix DNA-binding domain"/>
    <property type="match status" value="1"/>
</dbReference>
<dbReference type="SMART" id="SM00347">
    <property type="entry name" value="HTH_MARR"/>
    <property type="match status" value="1"/>
</dbReference>
<protein>
    <submittedName>
        <fullName evidence="2">DNA-binding transcriptional regulator, MarR family</fullName>
    </submittedName>
</protein>
<proteinExistence type="predicted"/>
<evidence type="ECO:0000313" key="2">
    <source>
        <dbReference type="EMBL" id="SEJ41089.1"/>
    </source>
</evidence>
<dbReference type="RefSeq" id="WP_092379848.1">
    <property type="nucleotide sequence ID" value="NZ_BOPI01000019.1"/>
</dbReference>
<dbReference type="GO" id="GO:0003700">
    <property type="term" value="F:DNA-binding transcription factor activity"/>
    <property type="evidence" value="ECO:0007669"/>
    <property type="project" value="InterPro"/>
</dbReference>
<dbReference type="PANTHER" id="PTHR33164:SF99">
    <property type="entry name" value="MARR FAMILY REGULATORY PROTEIN"/>
    <property type="match status" value="1"/>
</dbReference>
<dbReference type="AlphaFoldDB" id="A0A1H6YIH6"/>
<dbReference type="STRING" id="1144548.SAMN05443287_104249"/>
<dbReference type="Pfam" id="PF12802">
    <property type="entry name" value="MarR_2"/>
    <property type="match status" value="1"/>
</dbReference>